<evidence type="ECO:0000256" key="4">
    <source>
        <dbReference type="ARBA" id="ARBA00022729"/>
    </source>
</evidence>
<dbReference type="PANTHER" id="PTHR47965">
    <property type="entry name" value="ASPARTYL PROTEASE-RELATED"/>
    <property type="match status" value="1"/>
</dbReference>
<dbReference type="STRING" id="63057.A0A2P5C699"/>
<dbReference type="Proteomes" id="UP000237000">
    <property type="component" value="Unassembled WGS sequence"/>
</dbReference>
<feature type="domain" description="Peptidase A1" evidence="7">
    <location>
        <begin position="1"/>
        <end position="315"/>
    </location>
</feature>
<dbReference type="GO" id="GO:0004190">
    <property type="term" value="F:aspartic-type endopeptidase activity"/>
    <property type="evidence" value="ECO:0007669"/>
    <property type="project" value="InterPro"/>
</dbReference>
<evidence type="ECO:0000256" key="5">
    <source>
        <dbReference type="ARBA" id="ARBA00023157"/>
    </source>
</evidence>
<dbReference type="InterPro" id="IPR021109">
    <property type="entry name" value="Peptidase_aspartic_dom_sf"/>
</dbReference>
<evidence type="ECO:0000256" key="6">
    <source>
        <dbReference type="SAM" id="MobiDB-lite"/>
    </source>
</evidence>
<dbReference type="EMBL" id="JXTC01000407">
    <property type="protein sequence ID" value="PON56548.1"/>
    <property type="molecule type" value="Genomic_DNA"/>
</dbReference>
<evidence type="ECO:0000256" key="2">
    <source>
        <dbReference type="ARBA" id="ARBA00007447"/>
    </source>
</evidence>
<dbReference type="Pfam" id="PF14541">
    <property type="entry name" value="TAXi_C"/>
    <property type="match status" value="1"/>
</dbReference>
<feature type="region of interest" description="Disordered" evidence="6">
    <location>
        <begin position="49"/>
        <end position="77"/>
    </location>
</feature>
<keyword evidence="5" id="KW-1015">Disulfide bond</keyword>
<evidence type="ECO:0000313" key="8">
    <source>
        <dbReference type="EMBL" id="PON56548.1"/>
    </source>
</evidence>
<dbReference type="InterPro" id="IPR001461">
    <property type="entry name" value="Aspartic_peptidase_A1"/>
</dbReference>
<dbReference type="SUPFAM" id="SSF50630">
    <property type="entry name" value="Acid proteases"/>
    <property type="match status" value="1"/>
</dbReference>
<comment type="similarity">
    <text evidence="2">Belongs to the peptidase A1 family.</text>
</comment>
<reference evidence="9" key="1">
    <citation type="submission" date="2016-06" db="EMBL/GenBank/DDBJ databases">
        <title>Parallel loss of symbiosis genes in relatives of nitrogen-fixing non-legume Parasponia.</title>
        <authorList>
            <person name="Van Velzen R."/>
            <person name="Holmer R."/>
            <person name="Bu F."/>
            <person name="Rutten L."/>
            <person name="Van Zeijl A."/>
            <person name="Liu W."/>
            <person name="Santuari L."/>
            <person name="Cao Q."/>
            <person name="Sharma T."/>
            <person name="Shen D."/>
            <person name="Roswanjaya Y."/>
            <person name="Wardhani T."/>
            <person name="Kalhor M.S."/>
            <person name="Jansen J."/>
            <person name="Van den Hoogen J."/>
            <person name="Gungor B."/>
            <person name="Hartog M."/>
            <person name="Hontelez J."/>
            <person name="Verver J."/>
            <person name="Yang W.-C."/>
            <person name="Schijlen E."/>
            <person name="Repin R."/>
            <person name="Schilthuizen M."/>
            <person name="Schranz E."/>
            <person name="Heidstra R."/>
            <person name="Miyata K."/>
            <person name="Fedorova E."/>
            <person name="Kohlen W."/>
            <person name="Bisseling T."/>
            <person name="Smit S."/>
            <person name="Geurts R."/>
        </authorList>
    </citation>
    <scope>NUCLEOTIDE SEQUENCE [LARGE SCALE GENOMIC DNA]</scope>
    <source>
        <strain evidence="9">cv. RG33-2</strain>
    </source>
</reference>
<evidence type="ECO:0000259" key="7">
    <source>
        <dbReference type="PROSITE" id="PS51767"/>
    </source>
</evidence>
<evidence type="ECO:0000313" key="9">
    <source>
        <dbReference type="Proteomes" id="UP000237000"/>
    </source>
</evidence>
<comment type="caution">
    <text evidence="8">The sequence shown here is derived from an EMBL/GenBank/DDBJ whole genome shotgun (WGS) entry which is preliminary data.</text>
</comment>
<dbReference type="InParanoid" id="A0A2P5C699"/>
<evidence type="ECO:0000256" key="1">
    <source>
        <dbReference type="ARBA" id="ARBA00004239"/>
    </source>
</evidence>
<gene>
    <name evidence="8" type="ORF">TorRG33x02_295980</name>
</gene>
<keyword evidence="4" id="KW-0732">Signal</keyword>
<dbReference type="InterPro" id="IPR032861">
    <property type="entry name" value="TAXi_N"/>
</dbReference>
<evidence type="ECO:0000256" key="3">
    <source>
        <dbReference type="ARBA" id="ARBA00022525"/>
    </source>
</evidence>
<dbReference type="PROSITE" id="PS51767">
    <property type="entry name" value="PEPTIDASE_A1"/>
    <property type="match status" value="1"/>
</dbReference>
<name>A0A2P5C699_TREOI</name>
<keyword evidence="9" id="KW-1185">Reference proteome</keyword>
<dbReference type="GO" id="GO:0006508">
    <property type="term" value="P:proteolysis"/>
    <property type="evidence" value="ECO:0007669"/>
    <property type="project" value="InterPro"/>
</dbReference>
<dbReference type="PANTHER" id="PTHR47965:SF28">
    <property type="entry name" value="BASIC 7S GLOBULIN"/>
    <property type="match status" value="1"/>
</dbReference>
<dbReference type="GO" id="GO:0005576">
    <property type="term" value="C:extracellular region"/>
    <property type="evidence" value="ECO:0007669"/>
    <property type="project" value="UniProtKB-SubCell"/>
</dbReference>
<proteinExistence type="inferred from homology"/>
<accession>A0A2P5C699</accession>
<dbReference type="Gene3D" id="2.40.70.10">
    <property type="entry name" value="Acid Proteases"/>
    <property type="match status" value="2"/>
</dbReference>
<dbReference type="AlphaFoldDB" id="A0A2P5C699"/>
<sequence>MGLREPVSLINIQSPALPLDPVRPSQRTLLPHVFGPAGPARLPQQHVRRLGHEPSHPPGRHRGASPRRDLGPVHGPRGFPRIAQGVAGLGHTSVALPSQLASHFGFQPRFATCLSRGGAGKGGVVFFGGGPYILLPGIDVSRQLTYTPLTVTPGGGEYLINLRGVRVNNKLVPLNTTLFSPSKRGLIGAVISTTSPYTALEHSIYSVFANFFTKELSGVPQVKAVAPFGTCFDSKRITNTRVGPAVPPVDLVLVNESAKWRIFGANSMVEARPGVTCLAFVDGGVRARAPVVIGSYQLEENLVQFDLAKSRLGFTSSLLFKRTSCANFNFSSIP</sequence>
<dbReference type="InterPro" id="IPR033121">
    <property type="entry name" value="PEPTIDASE_A1"/>
</dbReference>
<organism evidence="8 9">
    <name type="scientific">Trema orientale</name>
    <name type="common">Charcoal tree</name>
    <name type="synonym">Celtis orientalis</name>
    <dbReference type="NCBI Taxonomy" id="63057"/>
    <lineage>
        <taxon>Eukaryota</taxon>
        <taxon>Viridiplantae</taxon>
        <taxon>Streptophyta</taxon>
        <taxon>Embryophyta</taxon>
        <taxon>Tracheophyta</taxon>
        <taxon>Spermatophyta</taxon>
        <taxon>Magnoliopsida</taxon>
        <taxon>eudicotyledons</taxon>
        <taxon>Gunneridae</taxon>
        <taxon>Pentapetalae</taxon>
        <taxon>rosids</taxon>
        <taxon>fabids</taxon>
        <taxon>Rosales</taxon>
        <taxon>Cannabaceae</taxon>
        <taxon>Trema</taxon>
    </lineage>
</organism>
<dbReference type="Pfam" id="PF14543">
    <property type="entry name" value="TAXi_N"/>
    <property type="match status" value="1"/>
</dbReference>
<protein>
    <submittedName>
        <fullName evidence="8">Aspartic peptidase</fullName>
    </submittedName>
</protein>
<dbReference type="InterPro" id="IPR032799">
    <property type="entry name" value="TAXi_C"/>
</dbReference>
<dbReference type="FunFam" id="2.40.70.10:FF:000041">
    <property type="entry name" value="Basic 7S globulin"/>
    <property type="match status" value="1"/>
</dbReference>
<keyword evidence="3" id="KW-0964">Secreted</keyword>
<comment type="subcellular location">
    <subcellularLocation>
        <location evidence="1">Secreted</location>
        <location evidence="1">Extracellular space</location>
    </subcellularLocation>
</comment>
<dbReference type="OrthoDB" id="1258937at2759"/>